<evidence type="ECO:0000313" key="2">
    <source>
        <dbReference type="Proteomes" id="UP000193944"/>
    </source>
</evidence>
<name>A0A1Y1VPH5_9FUNG</name>
<accession>A0A1Y1VPH5</accession>
<comment type="caution">
    <text evidence="1">The sequence shown here is derived from an EMBL/GenBank/DDBJ whole genome shotgun (WGS) entry which is preliminary data.</text>
</comment>
<dbReference type="Proteomes" id="UP000193944">
    <property type="component" value="Unassembled WGS sequence"/>
</dbReference>
<protein>
    <recommendedName>
        <fullName evidence="3">Ankyrin</fullName>
    </recommendedName>
</protein>
<sequence>MLMSLMKKEYNGNYPLLEAIKNNNDNIVILLLNYNKKLIVSINENDFLTPM</sequence>
<proteinExistence type="predicted"/>
<evidence type="ECO:0008006" key="3">
    <source>
        <dbReference type="Google" id="ProtNLM"/>
    </source>
</evidence>
<evidence type="ECO:0000313" key="1">
    <source>
        <dbReference type="EMBL" id="ORX61827.1"/>
    </source>
</evidence>
<organism evidence="1 2">
    <name type="scientific">Anaeromyces robustus</name>
    <dbReference type="NCBI Taxonomy" id="1754192"/>
    <lineage>
        <taxon>Eukaryota</taxon>
        <taxon>Fungi</taxon>
        <taxon>Fungi incertae sedis</taxon>
        <taxon>Chytridiomycota</taxon>
        <taxon>Chytridiomycota incertae sedis</taxon>
        <taxon>Neocallimastigomycetes</taxon>
        <taxon>Neocallimastigales</taxon>
        <taxon>Neocallimastigaceae</taxon>
        <taxon>Anaeromyces</taxon>
    </lineage>
</organism>
<reference evidence="1 2" key="1">
    <citation type="submission" date="2016-08" db="EMBL/GenBank/DDBJ databases">
        <title>A Parts List for Fungal Cellulosomes Revealed by Comparative Genomics.</title>
        <authorList>
            <consortium name="DOE Joint Genome Institute"/>
            <person name="Haitjema C.H."/>
            <person name="Gilmore S.P."/>
            <person name="Henske J.K."/>
            <person name="Solomon K.V."/>
            <person name="De Groot R."/>
            <person name="Kuo A."/>
            <person name="Mondo S.J."/>
            <person name="Salamov A.A."/>
            <person name="Labutti K."/>
            <person name="Zhao Z."/>
            <person name="Chiniquy J."/>
            <person name="Barry K."/>
            <person name="Brewer H.M."/>
            <person name="Purvine S.O."/>
            <person name="Wright A.T."/>
            <person name="Boxma B."/>
            <person name="Van Alen T."/>
            <person name="Hackstein J.H."/>
            <person name="Baker S.E."/>
            <person name="Grigoriev I.V."/>
            <person name="O'Malley M.A."/>
        </authorList>
    </citation>
    <scope>NUCLEOTIDE SEQUENCE [LARGE SCALE GENOMIC DNA]</scope>
    <source>
        <strain evidence="1 2">S4</strain>
    </source>
</reference>
<reference evidence="1 2" key="2">
    <citation type="submission" date="2016-08" db="EMBL/GenBank/DDBJ databases">
        <title>Pervasive Adenine N6-methylation of Active Genes in Fungi.</title>
        <authorList>
            <consortium name="DOE Joint Genome Institute"/>
            <person name="Mondo S.J."/>
            <person name="Dannebaum R.O."/>
            <person name="Kuo R.C."/>
            <person name="Labutti K."/>
            <person name="Haridas S."/>
            <person name="Kuo A."/>
            <person name="Salamov A."/>
            <person name="Ahrendt S.R."/>
            <person name="Lipzen A."/>
            <person name="Sullivan W."/>
            <person name="Andreopoulos W.B."/>
            <person name="Clum A."/>
            <person name="Lindquist E."/>
            <person name="Daum C."/>
            <person name="Ramamoorthy G.K."/>
            <person name="Gryganskyi A."/>
            <person name="Culley D."/>
            <person name="Magnuson J.K."/>
            <person name="James T.Y."/>
            <person name="O'Malley M.A."/>
            <person name="Stajich J.E."/>
            <person name="Spatafora J.W."/>
            <person name="Visel A."/>
            <person name="Grigoriev I.V."/>
        </authorList>
    </citation>
    <scope>NUCLEOTIDE SEQUENCE [LARGE SCALE GENOMIC DNA]</scope>
    <source>
        <strain evidence="1 2">S4</strain>
    </source>
</reference>
<gene>
    <name evidence="1" type="ORF">BCR32DRAFT_288009</name>
</gene>
<keyword evidence="2" id="KW-1185">Reference proteome</keyword>
<dbReference type="EMBL" id="MCFG01000689">
    <property type="protein sequence ID" value="ORX61827.1"/>
    <property type="molecule type" value="Genomic_DNA"/>
</dbReference>
<dbReference type="AlphaFoldDB" id="A0A1Y1VPH5"/>